<gene>
    <name evidence="1" type="ORF">H4684_002250</name>
</gene>
<dbReference type="EMBL" id="JADBGG010000015">
    <property type="protein sequence ID" value="MBE1425595.1"/>
    <property type="molecule type" value="Genomic_DNA"/>
</dbReference>
<evidence type="ECO:0000313" key="1">
    <source>
        <dbReference type="EMBL" id="MBE1425595.1"/>
    </source>
</evidence>
<accession>A0ABR9H4G9</accession>
<dbReference type="Proteomes" id="UP000639010">
    <property type="component" value="Unassembled WGS sequence"/>
</dbReference>
<sequence>MSRLLRMPGDACRFWVAGRCLYEEAMNPGLRTEFFCTVLRALEGRFDEFVVRGEILGLTSEEAGRIWDQRMAQALNIDWDCANFDFLQDDGGEVLCRHFIEGVCVLRLPRCLGRCRHHELPDDK</sequence>
<evidence type="ECO:0000313" key="2">
    <source>
        <dbReference type="Proteomes" id="UP000639010"/>
    </source>
</evidence>
<reference evidence="1 2" key="1">
    <citation type="submission" date="2020-10" db="EMBL/GenBank/DDBJ databases">
        <title>Genomic Encyclopedia of Type Strains, Phase IV (KMG-IV): sequencing the most valuable type-strain genomes for metagenomic binning, comparative biology and taxonomic classification.</title>
        <authorList>
            <person name="Goeker M."/>
        </authorList>
    </citation>
    <scope>NUCLEOTIDE SEQUENCE [LARGE SCALE GENOMIC DNA]</scope>
    <source>
        <strain evidence="1 2">DSM 4194</strain>
    </source>
</reference>
<protein>
    <submittedName>
        <fullName evidence="1">Uncharacterized protein</fullName>
    </submittedName>
</protein>
<organism evidence="1 2">
    <name type="scientific">Desulfomicrobium macestii</name>
    <dbReference type="NCBI Taxonomy" id="90731"/>
    <lineage>
        <taxon>Bacteria</taxon>
        <taxon>Pseudomonadati</taxon>
        <taxon>Thermodesulfobacteriota</taxon>
        <taxon>Desulfovibrionia</taxon>
        <taxon>Desulfovibrionales</taxon>
        <taxon>Desulfomicrobiaceae</taxon>
        <taxon>Desulfomicrobium</taxon>
    </lineage>
</organism>
<keyword evidence="2" id="KW-1185">Reference proteome</keyword>
<comment type="caution">
    <text evidence="1">The sequence shown here is derived from an EMBL/GenBank/DDBJ whole genome shotgun (WGS) entry which is preliminary data.</text>
</comment>
<name>A0ABR9H4G9_9BACT</name>
<dbReference type="RefSeq" id="WP_143077884.1">
    <property type="nucleotide sequence ID" value="NZ_JADBGG010000015.1"/>
</dbReference>
<proteinExistence type="predicted"/>